<feature type="compositionally biased region" description="Low complexity" evidence="2">
    <location>
        <begin position="10"/>
        <end position="20"/>
    </location>
</feature>
<accession>A0A267DR19</accession>
<protein>
    <recommendedName>
        <fullName evidence="5">Tctex1 domain-containing protein 2</fullName>
    </recommendedName>
</protein>
<dbReference type="InterPro" id="IPR038586">
    <property type="entry name" value="Tctex-1-like_sf"/>
</dbReference>
<evidence type="ECO:0008006" key="5">
    <source>
        <dbReference type="Google" id="ProtNLM"/>
    </source>
</evidence>
<feature type="region of interest" description="Disordered" evidence="2">
    <location>
        <begin position="1"/>
        <end position="24"/>
    </location>
</feature>
<comment type="similarity">
    <text evidence="1">Belongs to the dynein light chain Tctex-type family.</text>
</comment>
<dbReference type="OrthoDB" id="10260741at2759"/>
<dbReference type="STRING" id="282301.A0A267DR19"/>
<evidence type="ECO:0000256" key="1">
    <source>
        <dbReference type="ARBA" id="ARBA00005361"/>
    </source>
</evidence>
<dbReference type="CDD" id="cd21459">
    <property type="entry name" value="DLC-like_TCTEX1D2"/>
    <property type="match status" value="1"/>
</dbReference>
<reference evidence="3 4" key="1">
    <citation type="submission" date="2017-06" db="EMBL/GenBank/DDBJ databases">
        <title>A platform for efficient transgenesis in Macrostomum lignano, a flatworm model organism for stem cell research.</title>
        <authorList>
            <person name="Berezikov E."/>
        </authorList>
    </citation>
    <scope>NUCLEOTIDE SEQUENCE [LARGE SCALE GENOMIC DNA]</scope>
    <source>
        <strain evidence="3">DV1</strain>
        <tissue evidence="3">Whole organism</tissue>
    </source>
</reference>
<gene>
    <name evidence="3" type="ORF">BOX15_Mlig022615g2</name>
</gene>
<dbReference type="FunFam" id="3.30.1140.40:FF:000003">
    <property type="entry name" value="tctex1 domain-containing protein 2"/>
    <property type="match status" value="1"/>
</dbReference>
<dbReference type="GO" id="GO:0045505">
    <property type="term" value="F:dynein intermediate chain binding"/>
    <property type="evidence" value="ECO:0007669"/>
    <property type="project" value="TreeGrafter"/>
</dbReference>
<comment type="caution">
    <text evidence="3">The sequence shown here is derived from an EMBL/GenBank/DDBJ whole genome shotgun (WGS) entry which is preliminary data.</text>
</comment>
<dbReference type="GO" id="GO:0007018">
    <property type="term" value="P:microtubule-based movement"/>
    <property type="evidence" value="ECO:0007669"/>
    <property type="project" value="TreeGrafter"/>
</dbReference>
<dbReference type="PANTHER" id="PTHR21255">
    <property type="entry name" value="T-COMPLEX-ASSOCIATED-TESTIS-EXPRESSED 1/ DYNEIN LIGHT CHAIN"/>
    <property type="match status" value="1"/>
</dbReference>
<evidence type="ECO:0000256" key="2">
    <source>
        <dbReference type="SAM" id="MobiDB-lite"/>
    </source>
</evidence>
<proteinExistence type="inferred from homology"/>
<dbReference type="GO" id="GO:0005868">
    <property type="term" value="C:cytoplasmic dynein complex"/>
    <property type="evidence" value="ECO:0007669"/>
    <property type="project" value="TreeGrafter"/>
</dbReference>
<dbReference type="GO" id="GO:0005737">
    <property type="term" value="C:cytoplasm"/>
    <property type="evidence" value="ECO:0007669"/>
    <property type="project" value="TreeGrafter"/>
</dbReference>
<dbReference type="PANTHER" id="PTHR21255:SF7">
    <property type="entry name" value="DYNEIN LIGHT CHAIN TCTEX-TYPE PROTEIN 2B"/>
    <property type="match status" value="1"/>
</dbReference>
<dbReference type="EMBL" id="NIVC01003499">
    <property type="protein sequence ID" value="PAA51127.1"/>
    <property type="molecule type" value="Genomic_DNA"/>
</dbReference>
<sequence length="143" mass="16440">MQDEPVATEQPQQQQQQQQQKEGEEVANTYVIRPNFESKFRPLLAKPVIHEALVERLTDKAYDKEATSGLCKELTDEIKARLRANGFERYKFVVQVAIGEQRGQGVKMACRCLWDSDSDNYVQDIFMNDSLFCVAVAFGVFHY</sequence>
<dbReference type="Gene3D" id="3.30.1140.40">
    <property type="entry name" value="Tctex-1"/>
    <property type="match status" value="1"/>
</dbReference>
<dbReference type="InterPro" id="IPR005334">
    <property type="entry name" value="Tctex-1-like"/>
</dbReference>
<name>A0A267DR19_9PLAT</name>
<dbReference type="Pfam" id="PF03645">
    <property type="entry name" value="Tctex-1"/>
    <property type="match status" value="1"/>
</dbReference>
<dbReference type="Proteomes" id="UP000215902">
    <property type="component" value="Unassembled WGS sequence"/>
</dbReference>
<dbReference type="AlphaFoldDB" id="A0A267DR19"/>
<evidence type="ECO:0000313" key="4">
    <source>
        <dbReference type="Proteomes" id="UP000215902"/>
    </source>
</evidence>
<keyword evidence="4" id="KW-1185">Reference proteome</keyword>
<evidence type="ECO:0000313" key="3">
    <source>
        <dbReference type="EMBL" id="PAA51127.1"/>
    </source>
</evidence>
<organism evidence="3 4">
    <name type="scientific">Macrostomum lignano</name>
    <dbReference type="NCBI Taxonomy" id="282301"/>
    <lineage>
        <taxon>Eukaryota</taxon>
        <taxon>Metazoa</taxon>
        <taxon>Spiralia</taxon>
        <taxon>Lophotrochozoa</taxon>
        <taxon>Platyhelminthes</taxon>
        <taxon>Rhabditophora</taxon>
        <taxon>Macrostomorpha</taxon>
        <taxon>Macrostomida</taxon>
        <taxon>Macrostomidae</taxon>
        <taxon>Macrostomum</taxon>
    </lineage>
</organism>